<accession>A0AAN6WIZ7</accession>
<dbReference type="PANTHER" id="PTHR34414:SF1">
    <property type="entry name" value="SUBTILISIN-LIKE SERINE PROTEASE"/>
    <property type="match status" value="1"/>
</dbReference>
<name>A0AAN6WIZ7_9PEZI</name>
<evidence type="ECO:0000313" key="1">
    <source>
        <dbReference type="EMBL" id="KAK4182711.1"/>
    </source>
</evidence>
<reference evidence="1" key="1">
    <citation type="journal article" date="2023" name="Mol. Phylogenet. Evol.">
        <title>Genome-scale phylogeny and comparative genomics of the fungal order Sordariales.</title>
        <authorList>
            <person name="Hensen N."/>
            <person name="Bonometti L."/>
            <person name="Westerberg I."/>
            <person name="Brannstrom I.O."/>
            <person name="Guillou S."/>
            <person name="Cros-Aarteil S."/>
            <person name="Calhoun S."/>
            <person name="Haridas S."/>
            <person name="Kuo A."/>
            <person name="Mondo S."/>
            <person name="Pangilinan J."/>
            <person name="Riley R."/>
            <person name="LaButti K."/>
            <person name="Andreopoulos B."/>
            <person name="Lipzen A."/>
            <person name="Chen C."/>
            <person name="Yan M."/>
            <person name="Daum C."/>
            <person name="Ng V."/>
            <person name="Clum A."/>
            <person name="Steindorff A."/>
            <person name="Ohm R.A."/>
            <person name="Martin F."/>
            <person name="Silar P."/>
            <person name="Natvig D.O."/>
            <person name="Lalanne C."/>
            <person name="Gautier V."/>
            <person name="Ament-Velasquez S.L."/>
            <person name="Kruys A."/>
            <person name="Hutchinson M.I."/>
            <person name="Powell A.J."/>
            <person name="Barry K."/>
            <person name="Miller A.N."/>
            <person name="Grigoriev I.V."/>
            <person name="Debuchy R."/>
            <person name="Gladieux P."/>
            <person name="Hiltunen Thoren M."/>
            <person name="Johannesson H."/>
        </authorList>
    </citation>
    <scope>NUCLEOTIDE SEQUENCE</scope>
    <source>
        <strain evidence="1">PSN309</strain>
    </source>
</reference>
<dbReference type="Pfam" id="PF20246">
    <property type="entry name" value="DUF6601"/>
    <property type="match status" value="1"/>
</dbReference>
<keyword evidence="2" id="KW-1185">Reference proteome</keyword>
<comment type="caution">
    <text evidence="1">The sequence shown here is derived from an EMBL/GenBank/DDBJ whole genome shotgun (WGS) entry which is preliminary data.</text>
</comment>
<gene>
    <name evidence="1" type="ORF">QBC35DRAFT_546277</name>
</gene>
<dbReference type="EMBL" id="MU864619">
    <property type="protein sequence ID" value="KAK4182711.1"/>
    <property type="molecule type" value="Genomic_DNA"/>
</dbReference>
<reference evidence="1" key="2">
    <citation type="submission" date="2023-05" db="EMBL/GenBank/DDBJ databases">
        <authorList>
            <consortium name="Lawrence Berkeley National Laboratory"/>
            <person name="Steindorff A."/>
            <person name="Hensen N."/>
            <person name="Bonometti L."/>
            <person name="Westerberg I."/>
            <person name="Brannstrom I.O."/>
            <person name="Guillou S."/>
            <person name="Cros-Aarteil S."/>
            <person name="Calhoun S."/>
            <person name="Haridas S."/>
            <person name="Kuo A."/>
            <person name="Mondo S."/>
            <person name="Pangilinan J."/>
            <person name="Riley R."/>
            <person name="Labutti K."/>
            <person name="Andreopoulos B."/>
            <person name="Lipzen A."/>
            <person name="Chen C."/>
            <person name="Yanf M."/>
            <person name="Daum C."/>
            <person name="Ng V."/>
            <person name="Clum A."/>
            <person name="Ohm R."/>
            <person name="Martin F."/>
            <person name="Silar P."/>
            <person name="Natvig D."/>
            <person name="Lalanne C."/>
            <person name="Gautier V."/>
            <person name="Ament-Velasquez S.L."/>
            <person name="Kruys A."/>
            <person name="Hutchinson M.I."/>
            <person name="Powell A.J."/>
            <person name="Barry K."/>
            <person name="Miller A.N."/>
            <person name="Grigoriev I.V."/>
            <person name="Debuchy R."/>
            <person name="Gladieux P."/>
            <person name="Thoren M.H."/>
            <person name="Johannesson H."/>
        </authorList>
    </citation>
    <scope>NUCLEOTIDE SEQUENCE</scope>
    <source>
        <strain evidence="1">PSN309</strain>
    </source>
</reference>
<evidence type="ECO:0000313" key="2">
    <source>
        <dbReference type="Proteomes" id="UP001302126"/>
    </source>
</evidence>
<organism evidence="1 2">
    <name type="scientific">Podospora australis</name>
    <dbReference type="NCBI Taxonomy" id="1536484"/>
    <lineage>
        <taxon>Eukaryota</taxon>
        <taxon>Fungi</taxon>
        <taxon>Dikarya</taxon>
        <taxon>Ascomycota</taxon>
        <taxon>Pezizomycotina</taxon>
        <taxon>Sordariomycetes</taxon>
        <taxon>Sordariomycetidae</taxon>
        <taxon>Sordariales</taxon>
        <taxon>Podosporaceae</taxon>
        <taxon>Podospora</taxon>
    </lineage>
</organism>
<dbReference type="AlphaFoldDB" id="A0AAN6WIZ7"/>
<sequence length="268" mass="30340">MVIETRLVTHGLSSALALDHHGVPLATAAGPARLRRLDGSPKLPGQPWVELTDDTLLPYLRKAFLVETLDKVTPYLWLAGTPTETHISSLHHQSVRGRQVVITEEPGLHLVWYHDKISIKPLPQYLLCTAFWDYIKEADDSIWRAAAGFMRTYCYLIQFESDFRKAIQPELELIPMIDGAAPTFESFVRFISQFKGLDNSAVAKRYSYGMLRLTRLNYLAFFTMGRLTYFHIQPQWIDYIDGIIAPAVTIFAVLSTILNSMQVGLVAV</sequence>
<dbReference type="Proteomes" id="UP001302126">
    <property type="component" value="Unassembled WGS sequence"/>
</dbReference>
<proteinExistence type="predicted"/>
<protein>
    <submittedName>
        <fullName evidence="1">Uncharacterized protein</fullName>
    </submittedName>
</protein>
<dbReference type="InterPro" id="IPR046536">
    <property type="entry name" value="DUF6601"/>
</dbReference>
<dbReference type="PANTHER" id="PTHR34414">
    <property type="entry name" value="HET DOMAIN-CONTAINING PROTEIN-RELATED"/>
    <property type="match status" value="1"/>
</dbReference>